<comment type="caution">
    <text evidence="1">The sequence shown here is derived from an EMBL/GenBank/DDBJ whole genome shotgun (WGS) entry which is preliminary data.</text>
</comment>
<organism evidence="1 2">
    <name type="scientific">Hyalomma asiaticum</name>
    <name type="common">Tick</name>
    <dbReference type="NCBI Taxonomy" id="266040"/>
    <lineage>
        <taxon>Eukaryota</taxon>
        <taxon>Metazoa</taxon>
        <taxon>Ecdysozoa</taxon>
        <taxon>Arthropoda</taxon>
        <taxon>Chelicerata</taxon>
        <taxon>Arachnida</taxon>
        <taxon>Acari</taxon>
        <taxon>Parasitiformes</taxon>
        <taxon>Ixodida</taxon>
        <taxon>Ixodoidea</taxon>
        <taxon>Ixodidae</taxon>
        <taxon>Hyalomminae</taxon>
        <taxon>Hyalomma</taxon>
    </lineage>
</organism>
<reference evidence="1" key="1">
    <citation type="submission" date="2020-05" db="EMBL/GenBank/DDBJ databases">
        <title>Large-scale comparative analyses of tick genomes elucidate their genetic diversity and vector capacities.</title>
        <authorList>
            <person name="Jia N."/>
            <person name="Wang J."/>
            <person name="Shi W."/>
            <person name="Du L."/>
            <person name="Sun Y."/>
            <person name="Zhan W."/>
            <person name="Jiang J."/>
            <person name="Wang Q."/>
            <person name="Zhang B."/>
            <person name="Ji P."/>
            <person name="Sakyi L.B."/>
            <person name="Cui X."/>
            <person name="Yuan T."/>
            <person name="Jiang B."/>
            <person name="Yang W."/>
            <person name="Lam T.T.-Y."/>
            <person name="Chang Q."/>
            <person name="Ding S."/>
            <person name="Wang X."/>
            <person name="Zhu J."/>
            <person name="Ruan X."/>
            <person name="Zhao L."/>
            <person name="Wei J."/>
            <person name="Que T."/>
            <person name="Du C."/>
            <person name="Cheng J."/>
            <person name="Dai P."/>
            <person name="Han X."/>
            <person name="Huang E."/>
            <person name="Gao Y."/>
            <person name="Liu J."/>
            <person name="Shao H."/>
            <person name="Ye R."/>
            <person name="Li L."/>
            <person name="Wei W."/>
            <person name="Wang X."/>
            <person name="Wang C."/>
            <person name="Yang T."/>
            <person name="Huo Q."/>
            <person name="Li W."/>
            <person name="Guo W."/>
            <person name="Chen H."/>
            <person name="Zhou L."/>
            <person name="Ni X."/>
            <person name="Tian J."/>
            <person name="Zhou Y."/>
            <person name="Sheng Y."/>
            <person name="Liu T."/>
            <person name="Pan Y."/>
            <person name="Xia L."/>
            <person name="Li J."/>
            <person name="Zhao F."/>
            <person name="Cao W."/>
        </authorList>
    </citation>
    <scope>NUCLEOTIDE SEQUENCE</scope>
    <source>
        <strain evidence="1">Hyas-2018</strain>
    </source>
</reference>
<sequence>MLLLLLLLELCSAAGPGDHWDLHAPFNMAGVQGEVRLSPSDSSGVNITVRLVGPPGEFSWSVREMPALFDAASPCGDLGRARHDLSRRHGPLELNGTELSFEDDQLQLQGSGSVWGRALLLQQGKTQACANLLLEEGSLHWAEALFAGPRIAGRVLFLASPSASLLTVLLFQAGRSSRYTWHLLEADVLDAAPGCRFLQMLYDPDRADGEDCGRSAHERCRAGDLTAKHGPLNVGSPRGSRRAVLDTHLPLGHRRLFLALREEATMAFAACAPLRVLEARTVHAKFPDGAQLSFTQQSPFQPTLVRAQGLLGASFAVHPAPYCEGPQRGSSAIQLLAPVSLEPQLVLFGPRRIIGRWISVTRADGSPAECARVGFPGPTVVGKATFHYPVSGQVFLRQDANDEQSETAVLVKFDPYGFNDTTQYKLQVHERRPGRDFYNWTARCVSAGDVFDPLKVGSGPCPHPLLCPVGALTAKGAKLSGPKNFFYTDLHLPLSGPNSVLQRSLVLHDSGAPPHRGDRLACAALLPLHPMSAAVRRWLPAEQGVLGYVVWSQDTPEDSVHVEVRLRGLSGRASAYRVHALPVPLEQHFPCKAVREAHGGVVELSDRYGDLAGKNDESIKAIDPELQLFGNASVVGKSVVIQMGERRSACGTIMPEMESRQGRELVAIASFDHPESALQGYIRLRQLEYKDGGTSDTFILVDLRYPGKYNRNQTRGHHWAVYVNQVAHDAVEKSEKARCIAAGYRWNPYLAQSDKDSYHSECSPQTPLRCEMGDLSGKLGQLSIGTGPAIYTDTNLPLVGNFSVLGRSIIVFAQDGSMLRKACANIKHDIHLVRHVSVRKFPGFSSGAFMDHMRTMLNGSDWLVMSDSQAEQDILEGQCTQLTVHFFDGHEPLLRSSTPKALALARARPEIVARWLPPPAVFTIHTDKSTLLLGSEASPRTRKLPIHSFNAGIMVSI</sequence>
<dbReference type="EMBL" id="CM023481">
    <property type="protein sequence ID" value="KAH6945144.1"/>
    <property type="molecule type" value="Genomic_DNA"/>
</dbReference>
<keyword evidence="2" id="KW-1185">Reference proteome</keyword>
<name>A0ACB7TJW9_HYAAI</name>
<dbReference type="Proteomes" id="UP000821845">
    <property type="component" value="Chromosome 1"/>
</dbReference>
<proteinExistence type="predicted"/>
<accession>A0ACB7TJW9</accession>
<gene>
    <name evidence="1" type="ORF">HPB50_007421</name>
</gene>
<evidence type="ECO:0000313" key="2">
    <source>
        <dbReference type="Proteomes" id="UP000821845"/>
    </source>
</evidence>
<evidence type="ECO:0000313" key="1">
    <source>
        <dbReference type="EMBL" id="KAH6945144.1"/>
    </source>
</evidence>
<protein>
    <submittedName>
        <fullName evidence="1">Uncharacterized protein</fullName>
    </submittedName>
</protein>